<sequence>MPLPVYEIGEAHAIMLSNINRHLFEYTSYSMELLDIFSFVFKSSLNYSKISNFSFNRNFDNTDIHQKILLFIPRSCFIDPPNIVILEAGSAPNDDEGIFESCEIYKVYSTELCNTNGRRSCEVNIYTYLQIQELFAKKSKKDKPKSSKLNPIPISELIIATSIQSEIHIKKKLCRTVNDLEKSILDSLAMNFLNSTPTTIAINETLTQLSET</sequence>
<proteinExistence type="predicted"/>
<name>A0ACA9MHR5_9GLOM</name>
<evidence type="ECO:0000313" key="2">
    <source>
        <dbReference type="Proteomes" id="UP000789366"/>
    </source>
</evidence>
<keyword evidence="2" id="KW-1185">Reference proteome</keyword>
<dbReference type="Proteomes" id="UP000789366">
    <property type="component" value="Unassembled WGS sequence"/>
</dbReference>
<evidence type="ECO:0000313" key="1">
    <source>
        <dbReference type="EMBL" id="CAG8589614.1"/>
    </source>
</evidence>
<gene>
    <name evidence="1" type="ORF">SPELUC_LOCUS6695</name>
</gene>
<organism evidence="1 2">
    <name type="scientific">Cetraspora pellucida</name>
    <dbReference type="NCBI Taxonomy" id="1433469"/>
    <lineage>
        <taxon>Eukaryota</taxon>
        <taxon>Fungi</taxon>
        <taxon>Fungi incertae sedis</taxon>
        <taxon>Mucoromycota</taxon>
        <taxon>Glomeromycotina</taxon>
        <taxon>Glomeromycetes</taxon>
        <taxon>Diversisporales</taxon>
        <taxon>Gigasporaceae</taxon>
        <taxon>Cetraspora</taxon>
    </lineage>
</organism>
<accession>A0ACA9MHR5</accession>
<dbReference type="EMBL" id="CAJVPW010008099">
    <property type="protein sequence ID" value="CAG8589614.1"/>
    <property type="molecule type" value="Genomic_DNA"/>
</dbReference>
<comment type="caution">
    <text evidence="1">The sequence shown here is derived from an EMBL/GenBank/DDBJ whole genome shotgun (WGS) entry which is preliminary data.</text>
</comment>
<protein>
    <submittedName>
        <fullName evidence="1">13913_t:CDS:1</fullName>
    </submittedName>
</protein>
<reference evidence="1" key="1">
    <citation type="submission" date="2021-06" db="EMBL/GenBank/DDBJ databases">
        <authorList>
            <person name="Kallberg Y."/>
            <person name="Tangrot J."/>
            <person name="Rosling A."/>
        </authorList>
    </citation>
    <scope>NUCLEOTIDE SEQUENCE</scope>
    <source>
        <strain evidence="1">28 12/20/2015</strain>
    </source>
</reference>